<evidence type="ECO:0000313" key="3">
    <source>
        <dbReference type="Proteomes" id="UP001469553"/>
    </source>
</evidence>
<protein>
    <submittedName>
        <fullName evidence="2">Uncharacterized protein</fullName>
    </submittedName>
</protein>
<evidence type="ECO:0000313" key="2">
    <source>
        <dbReference type="EMBL" id="MEQ2296220.1"/>
    </source>
</evidence>
<keyword evidence="3" id="KW-1185">Reference proteome</keyword>
<dbReference type="Proteomes" id="UP001469553">
    <property type="component" value="Unassembled WGS sequence"/>
</dbReference>
<dbReference type="EMBL" id="JAHRIP010039661">
    <property type="protein sequence ID" value="MEQ2296220.1"/>
    <property type="molecule type" value="Genomic_DNA"/>
</dbReference>
<comment type="caution">
    <text evidence="2">The sequence shown here is derived from an EMBL/GenBank/DDBJ whole genome shotgun (WGS) entry which is preliminary data.</text>
</comment>
<name>A0ABV0YRG8_9TELE</name>
<organism evidence="2 3">
    <name type="scientific">Ameca splendens</name>
    <dbReference type="NCBI Taxonomy" id="208324"/>
    <lineage>
        <taxon>Eukaryota</taxon>
        <taxon>Metazoa</taxon>
        <taxon>Chordata</taxon>
        <taxon>Craniata</taxon>
        <taxon>Vertebrata</taxon>
        <taxon>Euteleostomi</taxon>
        <taxon>Actinopterygii</taxon>
        <taxon>Neopterygii</taxon>
        <taxon>Teleostei</taxon>
        <taxon>Neoteleostei</taxon>
        <taxon>Acanthomorphata</taxon>
        <taxon>Ovalentaria</taxon>
        <taxon>Atherinomorphae</taxon>
        <taxon>Cyprinodontiformes</taxon>
        <taxon>Goodeidae</taxon>
        <taxon>Ameca</taxon>
    </lineage>
</organism>
<gene>
    <name evidence="2" type="ORF">AMECASPLE_022704</name>
</gene>
<accession>A0ABV0YRG8</accession>
<proteinExistence type="predicted"/>
<reference evidence="2 3" key="1">
    <citation type="submission" date="2021-06" db="EMBL/GenBank/DDBJ databases">
        <authorList>
            <person name="Palmer J.M."/>
        </authorList>
    </citation>
    <scope>NUCLEOTIDE SEQUENCE [LARGE SCALE GENOMIC DNA]</scope>
    <source>
        <strain evidence="2 3">AS_MEX2019</strain>
        <tissue evidence="2">Muscle</tissue>
    </source>
</reference>
<feature type="compositionally biased region" description="Polar residues" evidence="1">
    <location>
        <begin position="36"/>
        <end position="47"/>
    </location>
</feature>
<feature type="region of interest" description="Disordered" evidence="1">
    <location>
        <begin position="25"/>
        <end position="54"/>
    </location>
</feature>
<sequence>MPDLPQQNVANITPVAGDLVPISSSLRARGGVHPGQVTSPSQGNTQEMKPEYPESTHACTGRTCKSHANRPLESNRGLPCCKATVLPTAPPCIPLRTEKVAVTARIYFTEPLEEIELRSSVRSVHFLFFPSIATLMTMG</sequence>
<evidence type="ECO:0000256" key="1">
    <source>
        <dbReference type="SAM" id="MobiDB-lite"/>
    </source>
</evidence>